<comment type="subcellular location">
    <subcellularLocation>
        <location evidence="1">Membrane</location>
        <topology evidence="1">Single-pass type I membrane protein</topology>
    </subcellularLocation>
</comment>
<evidence type="ECO:0000256" key="3">
    <source>
        <dbReference type="ARBA" id="ARBA00022729"/>
    </source>
</evidence>
<organism evidence="8">
    <name type="scientific">Oppiella nova</name>
    <dbReference type="NCBI Taxonomy" id="334625"/>
    <lineage>
        <taxon>Eukaryota</taxon>
        <taxon>Metazoa</taxon>
        <taxon>Ecdysozoa</taxon>
        <taxon>Arthropoda</taxon>
        <taxon>Chelicerata</taxon>
        <taxon>Arachnida</taxon>
        <taxon>Acari</taxon>
        <taxon>Acariformes</taxon>
        <taxon>Sarcoptiformes</taxon>
        <taxon>Oribatida</taxon>
        <taxon>Brachypylina</taxon>
        <taxon>Oppioidea</taxon>
        <taxon>Oppiidae</taxon>
        <taxon>Oppiella</taxon>
    </lineage>
</organism>
<dbReference type="OrthoDB" id="10017443at2759"/>
<evidence type="ECO:0000256" key="7">
    <source>
        <dbReference type="SAM" id="Phobius"/>
    </source>
</evidence>
<dbReference type="AlphaFoldDB" id="A0A7R9QXQ6"/>
<keyword evidence="9" id="KW-1185">Reference proteome</keyword>
<proteinExistence type="predicted"/>
<dbReference type="GO" id="GO:0016020">
    <property type="term" value="C:membrane"/>
    <property type="evidence" value="ECO:0007669"/>
    <property type="project" value="UniProtKB-SubCell"/>
</dbReference>
<dbReference type="EMBL" id="CAJPVJ010024447">
    <property type="protein sequence ID" value="CAG2178773.1"/>
    <property type="molecule type" value="Genomic_DNA"/>
</dbReference>
<accession>A0A7R9QXQ6</accession>
<feature type="non-terminal residue" evidence="8">
    <location>
        <position position="1"/>
    </location>
</feature>
<dbReference type="InterPro" id="IPR018795">
    <property type="entry name" value="K2013-like"/>
</dbReference>
<protein>
    <submittedName>
        <fullName evidence="8">Uncharacterized protein</fullName>
    </submittedName>
</protein>
<sequence>MLSNRYHQYLNSMKGMAVFDTIDLFLRRCKRYDNFYSRRRLFLIIIVALVIVLYVIPLIFNKLWTKSITYSDNNIECIERHIHPFLVDDHNFDTKIWKSYDMSEESAKHLLPYIGNGKFAISVQNSDNSFNILGKRALDLSLPFHPIVDIDYFGAVSQHADVIRFKDGIVNKITCFDYLKKSASIKQTFYAHRLIPALFVQEIRITNPTDVPLIIKLSRKGWMGESNIKVQPMLVPNKEQKEYSLLVGQLDASQWSHLNRVVAVGVAYSQLTDTIEIDSHSAQTIRVQTFLNYTIPTPISQIAAKVPELKVAVRETVKKALELTPSALEKYHISMWNDLWSSGFGISHSMAPNALNGDLINATLYCLMSQTNTLPYDSELMSLSDFGHKISQSKALLLSPDHCYNGHSTLQASTLWSKLDTLNDVNRIANLWLLTLEKQGCHHLISSGSHGVMQAMILSMASLQFTKHHLEFNTHPNELHRNYYIRRIIYGNETLIN</sequence>
<evidence type="ECO:0000256" key="4">
    <source>
        <dbReference type="ARBA" id="ARBA00022989"/>
    </source>
</evidence>
<dbReference type="PANTHER" id="PTHR31386">
    <property type="entry name" value="UNCHARACTERIZED PROTEIN KIAA2013"/>
    <property type="match status" value="1"/>
</dbReference>
<evidence type="ECO:0000313" key="8">
    <source>
        <dbReference type="EMBL" id="CAD7661637.1"/>
    </source>
</evidence>
<evidence type="ECO:0000256" key="1">
    <source>
        <dbReference type="ARBA" id="ARBA00004479"/>
    </source>
</evidence>
<dbReference type="PANTHER" id="PTHR31386:SF2">
    <property type="entry name" value="SIMILAR TO RIKEN CDNA 2510039O18"/>
    <property type="match status" value="1"/>
</dbReference>
<reference evidence="8" key="1">
    <citation type="submission" date="2020-11" db="EMBL/GenBank/DDBJ databases">
        <authorList>
            <person name="Tran Van P."/>
        </authorList>
    </citation>
    <scope>NUCLEOTIDE SEQUENCE</scope>
</reference>
<evidence type="ECO:0000256" key="5">
    <source>
        <dbReference type="ARBA" id="ARBA00023136"/>
    </source>
</evidence>
<keyword evidence="6" id="KW-0325">Glycoprotein</keyword>
<feature type="transmembrane region" description="Helical" evidence="7">
    <location>
        <begin position="41"/>
        <end position="60"/>
    </location>
</feature>
<keyword evidence="4 7" id="KW-1133">Transmembrane helix</keyword>
<keyword evidence="5 7" id="KW-0472">Membrane</keyword>
<evidence type="ECO:0000313" key="9">
    <source>
        <dbReference type="Proteomes" id="UP000728032"/>
    </source>
</evidence>
<gene>
    <name evidence="8" type="ORF">ONB1V03_LOCUS18198</name>
</gene>
<keyword evidence="2 7" id="KW-0812">Transmembrane</keyword>
<evidence type="ECO:0000256" key="2">
    <source>
        <dbReference type="ARBA" id="ARBA00022692"/>
    </source>
</evidence>
<dbReference type="EMBL" id="OC939272">
    <property type="protein sequence ID" value="CAD7661637.1"/>
    <property type="molecule type" value="Genomic_DNA"/>
</dbReference>
<dbReference type="Pfam" id="PF10222">
    <property type="entry name" value="DUF2152"/>
    <property type="match status" value="1"/>
</dbReference>
<name>A0A7R9QXQ6_9ACAR</name>
<dbReference type="Proteomes" id="UP000728032">
    <property type="component" value="Unassembled WGS sequence"/>
</dbReference>
<evidence type="ECO:0000256" key="6">
    <source>
        <dbReference type="ARBA" id="ARBA00023180"/>
    </source>
</evidence>
<keyword evidence="3" id="KW-0732">Signal</keyword>